<evidence type="ECO:0000256" key="4">
    <source>
        <dbReference type="ARBA" id="ARBA00023235"/>
    </source>
</evidence>
<dbReference type="Pfam" id="PF00300">
    <property type="entry name" value="His_Phos_1"/>
    <property type="match status" value="2"/>
</dbReference>
<dbReference type="EMBL" id="JABEZX010000003">
    <property type="protein sequence ID" value="MBA0551883.1"/>
    <property type="molecule type" value="Genomic_DNA"/>
</dbReference>
<dbReference type="Proteomes" id="UP000593572">
    <property type="component" value="Unassembled WGS sequence"/>
</dbReference>
<feature type="active site" description="Tele-phosphohistidine intermediate" evidence="5">
    <location>
        <position position="96"/>
    </location>
</feature>
<feature type="binding site" evidence="6">
    <location>
        <position position="240"/>
    </location>
    <ligand>
        <name>substrate</name>
    </ligand>
</feature>
<comment type="caution">
    <text evidence="8">The sequence shown here is derived from an EMBL/GenBank/DDBJ whole genome shotgun (WGS) entry which is preliminary data.</text>
</comment>
<dbReference type="GO" id="GO:0006096">
    <property type="term" value="P:glycolytic process"/>
    <property type="evidence" value="ECO:0007669"/>
    <property type="project" value="UniProtKB-KW"/>
</dbReference>
<evidence type="ECO:0000256" key="5">
    <source>
        <dbReference type="PIRSR" id="PIRSR613078-1"/>
    </source>
</evidence>
<name>A0A7J8LHJ2_9ROSI</name>
<sequence>MATAMFHKSIATIQLNSSGNGWSTCKKLGNNPLKIISKAFVVDVGGSFIYGQSKLHGVHALSSHSPLVDPVSSFSQNTNDYKNNTSVESALILNRHGDSLCNEKNLFTGCVDVPLTKKGFEEAVEAGRRISNIPVDMIYTSLLIRVQMTSMLVMTKHRHKKVPIIIHKESDRAKEWSQVFSEETKRQSIPVITAWELNERMYIKFHFSLVFLALTFSWLSLILKQAILLFKYGELQGHNKLETAQRYGKEKVHEWRRLYDSPPANGESLKMCSQRAVAYFREHVSAPPWFKANVLIMLKVTSLELSTGIPLLYIYKEGEFLRRGSPVGSEEAGVYAYSKETTNRRVVVGFLAVYGALADLYANW</sequence>
<comment type="similarity">
    <text evidence="1">Belongs to the phosphoglycerate mutase family. BPG-dependent PGAM subfamily.</text>
</comment>
<dbReference type="CDD" id="cd07040">
    <property type="entry name" value="HP"/>
    <property type="match status" value="1"/>
</dbReference>
<feature type="active site" description="Proton donor/acceptor" evidence="5">
    <location>
        <position position="199"/>
    </location>
</feature>
<organism evidence="8 9">
    <name type="scientific">Gossypium lobatum</name>
    <dbReference type="NCBI Taxonomy" id="34289"/>
    <lineage>
        <taxon>Eukaryota</taxon>
        <taxon>Viridiplantae</taxon>
        <taxon>Streptophyta</taxon>
        <taxon>Embryophyta</taxon>
        <taxon>Tracheophyta</taxon>
        <taxon>Spermatophyta</taxon>
        <taxon>Magnoliopsida</taxon>
        <taxon>eudicotyledons</taxon>
        <taxon>Gunneridae</taxon>
        <taxon>Pentapetalae</taxon>
        <taxon>rosids</taxon>
        <taxon>malvids</taxon>
        <taxon>Malvales</taxon>
        <taxon>Malvaceae</taxon>
        <taxon>Malvoideae</taxon>
        <taxon>Gossypium</taxon>
    </lineage>
</organism>
<gene>
    <name evidence="8" type="ORF">Golob_022741</name>
</gene>
<evidence type="ECO:0000256" key="6">
    <source>
        <dbReference type="PIRSR" id="PIRSR613078-2"/>
    </source>
</evidence>
<evidence type="ECO:0000256" key="3">
    <source>
        <dbReference type="ARBA" id="ARBA00023152"/>
    </source>
</evidence>
<evidence type="ECO:0000256" key="7">
    <source>
        <dbReference type="SAM" id="Phobius"/>
    </source>
</evidence>
<feature type="binding site" evidence="6">
    <location>
        <begin position="256"/>
        <end position="257"/>
    </location>
    <ligand>
        <name>substrate</name>
    </ligand>
</feature>
<keyword evidence="4" id="KW-0413">Isomerase</keyword>
<feature type="binding site" evidence="6">
    <location>
        <begin position="199"/>
        <end position="232"/>
    </location>
    <ligand>
        <name>substrate</name>
    </ligand>
</feature>
<feature type="binding site" evidence="6">
    <location>
        <begin position="95"/>
        <end position="102"/>
    </location>
    <ligand>
        <name>substrate</name>
    </ligand>
</feature>
<evidence type="ECO:0000313" key="8">
    <source>
        <dbReference type="EMBL" id="MBA0551883.1"/>
    </source>
</evidence>
<dbReference type="SMART" id="SM00855">
    <property type="entry name" value="PGAM"/>
    <property type="match status" value="1"/>
</dbReference>
<keyword evidence="3" id="KW-0324">Glycolysis</keyword>
<keyword evidence="9" id="KW-1185">Reference proteome</keyword>
<dbReference type="InterPro" id="IPR013078">
    <property type="entry name" value="His_Pase_superF_clade-1"/>
</dbReference>
<feature type="binding site" evidence="6">
    <location>
        <begin position="108"/>
        <end position="109"/>
    </location>
    <ligand>
        <name>substrate</name>
    </ligand>
</feature>
<evidence type="ECO:0000256" key="1">
    <source>
        <dbReference type="ARBA" id="ARBA00006717"/>
    </source>
</evidence>
<protein>
    <recommendedName>
        <fullName evidence="2">phosphoglycerate mutase (2,3-diphosphoglycerate-dependent)</fullName>
        <ecNumber evidence="2">5.4.2.11</ecNumber>
    </recommendedName>
</protein>
<dbReference type="InterPro" id="IPR029033">
    <property type="entry name" value="His_PPase_superfam"/>
</dbReference>
<feature type="transmembrane region" description="Helical" evidence="7">
    <location>
        <begin position="209"/>
        <end position="230"/>
    </location>
</feature>
<evidence type="ECO:0000256" key="2">
    <source>
        <dbReference type="ARBA" id="ARBA00012028"/>
    </source>
</evidence>
<keyword evidence="7" id="KW-0472">Membrane</keyword>
<dbReference type="GO" id="GO:0004619">
    <property type="term" value="F:phosphoglycerate mutase activity"/>
    <property type="evidence" value="ECO:0007669"/>
    <property type="project" value="UniProtKB-EC"/>
</dbReference>
<dbReference type="PANTHER" id="PTHR11931">
    <property type="entry name" value="PHOSPHOGLYCERATE MUTASE"/>
    <property type="match status" value="1"/>
</dbReference>
<accession>A0A7J8LHJ2</accession>
<dbReference type="SUPFAM" id="SSF53254">
    <property type="entry name" value="Phosphoglycerate mutase-like"/>
    <property type="match status" value="1"/>
</dbReference>
<dbReference type="EC" id="5.4.2.11" evidence="2"/>
<proteinExistence type="inferred from homology"/>
<keyword evidence="7" id="KW-0812">Transmembrane</keyword>
<feature type="binding site" evidence="6">
    <location>
        <position position="145"/>
    </location>
    <ligand>
        <name>substrate</name>
    </ligand>
</feature>
<dbReference type="Gene3D" id="3.40.50.1240">
    <property type="entry name" value="Phosphoglycerate mutase-like"/>
    <property type="match status" value="2"/>
</dbReference>
<dbReference type="AlphaFoldDB" id="A0A7J8LHJ2"/>
<reference evidence="8 9" key="1">
    <citation type="journal article" date="2019" name="Genome Biol. Evol.">
        <title>Insights into the evolution of the New World diploid cottons (Gossypium, subgenus Houzingenia) based on genome sequencing.</title>
        <authorList>
            <person name="Grover C.E."/>
            <person name="Arick M.A. 2nd"/>
            <person name="Thrash A."/>
            <person name="Conover J.L."/>
            <person name="Sanders W.S."/>
            <person name="Peterson D.G."/>
            <person name="Frelichowski J.E."/>
            <person name="Scheffler J.A."/>
            <person name="Scheffler B.E."/>
            <person name="Wendel J.F."/>
        </authorList>
    </citation>
    <scope>NUCLEOTIDE SEQUENCE [LARGE SCALE GENOMIC DNA]</scope>
    <source>
        <strain evidence="8">157</strain>
        <tissue evidence="8">Leaf</tissue>
    </source>
</reference>
<dbReference type="InterPro" id="IPR005952">
    <property type="entry name" value="Phosphogly_mut1"/>
</dbReference>
<keyword evidence="7" id="KW-1133">Transmembrane helix</keyword>
<evidence type="ECO:0000313" key="9">
    <source>
        <dbReference type="Proteomes" id="UP000593572"/>
    </source>
</evidence>